<name>A0A0C9X163_9AGAR</name>
<dbReference type="HOGENOM" id="CLU_427624_0_0_1"/>
<accession>A0A0C9X163</accession>
<protein>
    <submittedName>
        <fullName evidence="2">Uncharacterized protein</fullName>
    </submittedName>
</protein>
<sequence length="638" mass="70193">MLRYPDVNGKNKCGTCYRDILIEGPSKTGKSIGCFYIKCFRHPCQYFHSFAQGDAPTNWRQAPQPPMGKSNNSAAERTCSREPCKKDAHGSCTNKACKFCCVVLGGCSIKGHNEAALSQAQLSKLVALKGASSHNPLTSPPLTTPLRYAPSHFPLDPRLTAQPERSSKELAWLLSKPKPVSHMQQEEESNSRKQQEEVEREAELERLEDEEYRRVVTESLSLLSSTSAALSPSASSQVIPPASEPSTSILVQGLPVTRVNSSNYPTITSHLSDDWMRRHEDRTKVPQAIRKGQVDSELIKRFRVVWWSKAGMKAVTIPIPSSDIRDWPKFRLADSPALLERLGEGDIDFYDVLTFEWIECPILYAHAVKTDGYLLLRRTGIECEDFDTKFALATRKGDSSSRSYISNVRQSVATKTKCKGKGRALELDDGESEGEVQIISDITPKIKQEPGTGCPPSKRLKLSPLVIPTIHSPISIPSSPQSPHSPPTTMTSICSSASFFPFSALSSASATPPATPPTPTSSIPLSPDTLATVSGVLSPLTGPPPQIPGSSLKWPANMYAVDMVHGFRKMHELLKDGGGTYQQRFLKVFKQNPPTSSTYHDQVKRWKDAPPNLRKAFLDAGRTSAGHWSRFAKGNPLK</sequence>
<evidence type="ECO:0000256" key="1">
    <source>
        <dbReference type="SAM" id="MobiDB-lite"/>
    </source>
</evidence>
<gene>
    <name evidence="2" type="ORF">K443DRAFT_340406</name>
</gene>
<feature type="region of interest" description="Disordered" evidence="1">
    <location>
        <begin position="132"/>
        <end position="205"/>
    </location>
</feature>
<organism evidence="2 3">
    <name type="scientific">Laccaria amethystina LaAM-08-1</name>
    <dbReference type="NCBI Taxonomy" id="1095629"/>
    <lineage>
        <taxon>Eukaryota</taxon>
        <taxon>Fungi</taxon>
        <taxon>Dikarya</taxon>
        <taxon>Basidiomycota</taxon>
        <taxon>Agaricomycotina</taxon>
        <taxon>Agaricomycetes</taxon>
        <taxon>Agaricomycetidae</taxon>
        <taxon>Agaricales</taxon>
        <taxon>Agaricineae</taxon>
        <taxon>Hydnangiaceae</taxon>
        <taxon>Laccaria</taxon>
    </lineage>
</organism>
<dbReference type="EMBL" id="KN838771">
    <property type="protein sequence ID" value="KIJ94993.1"/>
    <property type="molecule type" value="Genomic_DNA"/>
</dbReference>
<feature type="region of interest" description="Disordered" evidence="1">
    <location>
        <begin position="507"/>
        <end position="527"/>
    </location>
</feature>
<proteinExistence type="predicted"/>
<feature type="compositionally biased region" description="Basic and acidic residues" evidence="1">
    <location>
        <begin position="189"/>
        <end position="205"/>
    </location>
</feature>
<dbReference type="OrthoDB" id="3070377at2759"/>
<reference evidence="2 3" key="1">
    <citation type="submission" date="2014-04" db="EMBL/GenBank/DDBJ databases">
        <authorList>
            <consortium name="DOE Joint Genome Institute"/>
            <person name="Kuo A."/>
            <person name="Kohler A."/>
            <person name="Nagy L.G."/>
            <person name="Floudas D."/>
            <person name="Copeland A."/>
            <person name="Barry K.W."/>
            <person name="Cichocki N."/>
            <person name="Veneault-Fourrey C."/>
            <person name="LaButti K."/>
            <person name="Lindquist E.A."/>
            <person name="Lipzen A."/>
            <person name="Lundell T."/>
            <person name="Morin E."/>
            <person name="Murat C."/>
            <person name="Sun H."/>
            <person name="Tunlid A."/>
            <person name="Henrissat B."/>
            <person name="Grigoriev I.V."/>
            <person name="Hibbett D.S."/>
            <person name="Martin F."/>
            <person name="Nordberg H.P."/>
            <person name="Cantor M.N."/>
            <person name="Hua S.X."/>
        </authorList>
    </citation>
    <scope>NUCLEOTIDE SEQUENCE [LARGE SCALE GENOMIC DNA]</scope>
    <source>
        <strain evidence="2 3">LaAM-08-1</strain>
    </source>
</reference>
<reference evidence="3" key="2">
    <citation type="submission" date="2015-01" db="EMBL/GenBank/DDBJ databases">
        <title>Evolutionary Origins and Diversification of the Mycorrhizal Mutualists.</title>
        <authorList>
            <consortium name="DOE Joint Genome Institute"/>
            <consortium name="Mycorrhizal Genomics Consortium"/>
            <person name="Kohler A."/>
            <person name="Kuo A."/>
            <person name="Nagy L.G."/>
            <person name="Floudas D."/>
            <person name="Copeland A."/>
            <person name="Barry K.W."/>
            <person name="Cichocki N."/>
            <person name="Veneault-Fourrey C."/>
            <person name="LaButti K."/>
            <person name="Lindquist E.A."/>
            <person name="Lipzen A."/>
            <person name="Lundell T."/>
            <person name="Morin E."/>
            <person name="Murat C."/>
            <person name="Riley R."/>
            <person name="Ohm R."/>
            <person name="Sun H."/>
            <person name="Tunlid A."/>
            <person name="Henrissat B."/>
            <person name="Grigoriev I.V."/>
            <person name="Hibbett D.S."/>
            <person name="Martin F."/>
        </authorList>
    </citation>
    <scope>NUCLEOTIDE SEQUENCE [LARGE SCALE GENOMIC DNA]</scope>
    <source>
        <strain evidence="3">LaAM-08-1</strain>
    </source>
</reference>
<evidence type="ECO:0000313" key="3">
    <source>
        <dbReference type="Proteomes" id="UP000054477"/>
    </source>
</evidence>
<dbReference type="Proteomes" id="UP000054477">
    <property type="component" value="Unassembled WGS sequence"/>
</dbReference>
<dbReference type="AlphaFoldDB" id="A0A0C9X163"/>
<keyword evidence="3" id="KW-1185">Reference proteome</keyword>
<evidence type="ECO:0000313" key="2">
    <source>
        <dbReference type="EMBL" id="KIJ94993.1"/>
    </source>
</evidence>